<reference evidence="1" key="1">
    <citation type="submission" date="2023-05" db="EMBL/GenBank/DDBJ databases">
        <title>Mariniplasma microaerophilum sp. nov., a novel anaerobic mollicute isolated from terrestrial mud volcano, Taman Peninsula, Russia.</title>
        <authorList>
            <person name="Khomyakova M.A."/>
            <person name="Merkel A.Y."/>
            <person name="Slobodkin A.I."/>
        </authorList>
    </citation>
    <scope>NUCLEOTIDE SEQUENCE</scope>
    <source>
        <strain evidence="1">M4Ah</strain>
    </source>
</reference>
<protein>
    <submittedName>
        <fullName evidence="1">DUF6088 family protein</fullName>
    </submittedName>
</protein>
<dbReference type="RefSeq" id="WP_282840144.1">
    <property type="nucleotide sequence ID" value="NZ_JASCXW010000046.1"/>
</dbReference>
<name>A0AAW6UAF4_9MOLU</name>
<evidence type="ECO:0000313" key="1">
    <source>
        <dbReference type="EMBL" id="MDI6453695.1"/>
    </source>
</evidence>
<sequence>MNINQISSIYAERMPILKEDLKNILNIENEHSLNQALSYLVSFGIIKRYENGIYYISSANNKFSHLAPSIHDIVEAKYLENCQGIRTGAYLLYKYKFTSQVSTFYEVLTNNVSIHTRSKQLYDGQVFISYPPFEVNEANKHYLEFLEIVKHIKYSDFEMSKNLSMLNDLIKSLNLNKEKLIQYSYYYNGRRYSNYRKFVKEILNHEIAS</sequence>
<dbReference type="Proteomes" id="UP001431532">
    <property type="component" value="Unassembled WGS sequence"/>
</dbReference>
<organism evidence="1 2">
    <name type="scientific">Peloplasma aerotolerans</name>
    <dbReference type="NCBI Taxonomy" id="3044389"/>
    <lineage>
        <taxon>Bacteria</taxon>
        <taxon>Bacillati</taxon>
        <taxon>Mycoplasmatota</taxon>
        <taxon>Mollicutes</taxon>
        <taxon>Acholeplasmatales</taxon>
        <taxon>Acholeplasmataceae</taxon>
        <taxon>Peloplasma</taxon>
    </lineage>
</organism>
<evidence type="ECO:0000313" key="2">
    <source>
        <dbReference type="Proteomes" id="UP001431532"/>
    </source>
</evidence>
<gene>
    <name evidence="1" type="ORF">QJ521_08970</name>
</gene>
<dbReference type="EMBL" id="JASCXW010000046">
    <property type="protein sequence ID" value="MDI6453695.1"/>
    <property type="molecule type" value="Genomic_DNA"/>
</dbReference>
<comment type="caution">
    <text evidence="1">The sequence shown here is derived from an EMBL/GenBank/DDBJ whole genome shotgun (WGS) entry which is preliminary data.</text>
</comment>
<accession>A0AAW6UAF4</accession>
<dbReference type="InterPro" id="IPR045738">
    <property type="entry name" value="DUF6088"/>
</dbReference>
<keyword evidence="2" id="KW-1185">Reference proteome</keyword>
<dbReference type="AlphaFoldDB" id="A0AAW6UAF4"/>
<dbReference type="Pfam" id="PF19570">
    <property type="entry name" value="DUF6088"/>
    <property type="match status" value="1"/>
</dbReference>
<proteinExistence type="predicted"/>